<sequence>PAGTFTATFYVQQYQN</sequence>
<proteinExistence type="predicted"/>
<reference evidence="1" key="1">
    <citation type="submission" date="2018-09" db="EMBL/GenBank/DDBJ databases">
        <authorList>
            <person name="Ashton P.M."/>
            <person name="Dallman T."/>
            <person name="Nair S."/>
            <person name="De Pinna E."/>
            <person name="Peters T."/>
            <person name="Grant K."/>
        </authorList>
    </citation>
    <scope>NUCLEOTIDE SEQUENCE</scope>
    <source>
        <strain evidence="1">568333</strain>
    </source>
</reference>
<comment type="caution">
    <text evidence="1">The sequence shown here is derived from an EMBL/GenBank/DDBJ whole genome shotgun (WGS) entry which is preliminary data.</text>
</comment>
<dbReference type="InterPro" id="IPR010498">
    <property type="entry name" value="SefA"/>
</dbReference>
<dbReference type="AlphaFoldDB" id="A0A5U9CSD2"/>
<dbReference type="Pfam" id="PF06443">
    <property type="entry name" value="SEF14_adhesin"/>
    <property type="match status" value="1"/>
</dbReference>
<evidence type="ECO:0000313" key="1">
    <source>
        <dbReference type="EMBL" id="EBS1216520.1"/>
    </source>
</evidence>
<name>A0A5U9CSD2_SALEN</name>
<feature type="non-terminal residue" evidence="1">
    <location>
        <position position="1"/>
    </location>
</feature>
<gene>
    <name evidence="1" type="ORF">D6T13_23745</name>
</gene>
<organism evidence="1">
    <name type="scientific">Salmonella enteritidis</name>
    <dbReference type="NCBI Taxonomy" id="149539"/>
    <lineage>
        <taxon>Bacteria</taxon>
        <taxon>Pseudomonadati</taxon>
        <taxon>Pseudomonadota</taxon>
        <taxon>Gammaproteobacteria</taxon>
        <taxon>Enterobacterales</taxon>
        <taxon>Enterobacteriaceae</taxon>
        <taxon>Salmonella</taxon>
    </lineage>
</organism>
<protein>
    <submittedName>
        <fullName evidence="1">Uncharacterized protein</fullName>
    </submittedName>
</protein>
<dbReference type="EMBL" id="AAGUMC010000068">
    <property type="protein sequence ID" value="EBS1216520.1"/>
    <property type="molecule type" value="Genomic_DNA"/>
</dbReference>
<accession>A0A5U9CSD2</accession>